<dbReference type="GO" id="GO:0000271">
    <property type="term" value="P:polysaccharide biosynthetic process"/>
    <property type="evidence" value="ECO:0007669"/>
    <property type="project" value="TreeGrafter"/>
</dbReference>
<dbReference type="AlphaFoldDB" id="A0A0T5NUY7"/>
<dbReference type="PANTHER" id="PTHR21047">
    <property type="entry name" value="DTDP-6-DEOXY-D-GLUCOSE-3,5 EPIMERASE"/>
    <property type="match status" value="1"/>
</dbReference>
<name>A0A0T5NUY7_9RHOB</name>
<dbReference type="InterPro" id="IPR029303">
    <property type="entry name" value="CapF_C"/>
</dbReference>
<dbReference type="EC" id="5.1.3.13" evidence="3"/>
<evidence type="ECO:0000256" key="2">
    <source>
        <dbReference type="ARBA" id="ARBA00001997"/>
    </source>
</evidence>
<dbReference type="STRING" id="1641875.XM53_11090"/>
<comment type="function">
    <text evidence="2">Catalyzes the epimerization of the C3' and C5'positions of dTDP-6-deoxy-D-xylo-4-hexulose, forming dTDP-6-deoxy-L-lyxo-4-hexulose.</text>
</comment>
<dbReference type="InterPro" id="IPR014710">
    <property type="entry name" value="RmlC-like_jellyroll"/>
</dbReference>
<dbReference type="PANTHER" id="PTHR21047:SF2">
    <property type="entry name" value="THYMIDINE DIPHOSPHO-4-KETO-RHAMNOSE 3,5-EPIMERASE"/>
    <property type="match status" value="1"/>
</dbReference>
<dbReference type="Pfam" id="PF14667">
    <property type="entry name" value="Polysacc_synt_C"/>
    <property type="match status" value="1"/>
</dbReference>
<evidence type="ECO:0000256" key="3">
    <source>
        <dbReference type="ARBA" id="ARBA00012098"/>
    </source>
</evidence>
<feature type="site" description="Participates in a stacking interaction with the thymidine ring of dTDP-4-oxo-6-deoxyglucose" evidence="8">
    <location>
        <position position="107"/>
    </location>
</feature>
<dbReference type="InterPro" id="IPR000888">
    <property type="entry name" value="RmlC-like"/>
</dbReference>
<evidence type="ECO:0000256" key="7">
    <source>
        <dbReference type="ARBA" id="ARBA00033311"/>
    </source>
</evidence>
<dbReference type="EMBL" id="LAXJ01000009">
    <property type="protein sequence ID" value="KRS12673.1"/>
    <property type="molecule type" value="Genomic_DNA"/>
</dbReference>
<evidence type="ECO:0000256" key="6">
    <source>
        <dbReference type="ARBA" id="ARBA00031424"/>
    </source>
</evidence>
<evidence type="ECO:0000259" key="9">
    <source>
        <dbReference type="Pfam" id="PF14667"/>
    </source>
</evidence>
<comment type="caution">
    <text evidence="10">The sequence shown here is derived from an EMBL/GenBank/DDBJ whole genome shotgun (WGS) entry which is preliminary data.</text>
</comment>
<dbReference type="Proteomes" id="UP000051295">
    <property type="component" value="Unassembled WGS sequence"/>
</dbReference>
<keyword evidence="11" id="KW-1185">Reference proteome</keyword>
<evidence type="ECO:0000256" key="5">
    <source>
        <dbReference type="ARBA" id="ARBA00029758"/>
    </source>
</evidence>
<dbReference type="GO" id="GO:0005829">
    <property type="term" value="C:cytosol"/>
    <property type="evidence" value="ECO:0007669"/>
    <property type="project" value="TreeGrafter"/>
</dbReference>
<feature type="domain" description="Capsular polysaccharide assembling protein CapF C-terminal" evidence="9">
    <location>
        <begin position="21"/>
        <end position="114"/>
    </location>
</feature>
<proteinExistence type="predicted"/>
<evidence type="ECO:0000313" key="11">
    <source>
        <dbReference type="Proteomes" id="UP000051295"/>
    </source>
</evidence>
<reference evidence="10 11" key="1">
    <citation type="submission" date="2015-04" db="EMBL/GenBank/DDBJ databases">
        <title>The draft genome sequence of Roseovarius sp.R12b.</title>
        <authorList>
            <person name="Li G."/>
            <person name="Lai Q."/>
            <person name="Shao Z."/>
            <person name="Yan P."/>
        </authorList>
    </citation>
    <scope>NUCLEOTIDE SEQUENCE [LARGE SCALE GENOMIC DNA]</scope>
    <source>
        <strain evidence="10 11">R12B</strain>
    </source>
</reference>
<evidence type="ECO:0000313" key="10">
    <source>
        <dbReference type="EMBL" id="KRS12673.1"/>
    </source>
</evidence>
<dbReference type="GO" id="GO:0008830">
    <property type="term" value="F:dTDP-4-dehydrorhamnose 3,5-epimerase activity"/>
    <property type="evidence" value="ECO:0007669"/>
    <property type="project" value="UniProtKB-EC"/>
</dbReference>
<organism evidence="10 11">
    <name type="scientific">Roseovarius atlanticus</name>
    <dbReference type="NCBI Taxonomy" id="1641875"/>
    <lineage>
        <taxon>Bacteria</taxon>
        <taxon>Pseudomonadati</taxon>
        <taxon>Pseudomonadota</taxon>
        <taxon>Alphaproteobacteria</taxon>
        <taxon>Rhodobacterales</taxon>
        <taxon>Roseobacteraceae</taxon>
        <taxon>Roseovarius</taxon>
    </lineage>
</organism>
<evidence type="ECO:0000256" key="8">
    <source>
        <dbReference type="PIRSR" id="PIRSR600888-3"/>
    </source>
</evidence>
<dbReference type="PATRIC" id="fig|1641875.4.peg.4642"/>
<dbReference type="InterPro" id="IPR011051">
    <property type="entry name" value="RmlC_Cupin_sf"/>
</dbReference>
<gene>
    <name evidence="10" type="ORF">XM53_11090</name>
</gene>
<dbReference type="SUPFAM" id="SSF51182">
    <property type="entry name" value="RmlC-like cupins"/>
    <property type="match status" value="1"/>
</dbReference>
<protein>
    <recommendedName>
        <fullName evidence="4">dTDP-4-dehydrorhamnose 3,5-epimerase</fullName>
        <ecNumber evidence="3">5.1.3.13</ecNumber>
    </recommendedName>
    <alternativeName>
        <fullName evidence="6">Thymidine diphospho-4-keto-rhamnose 3,5-epimerase</fullName>
    </alternativeName>
    <alternativeName>
        <fullName evidence="5">dTDP-4-keto-6-deoxyglucose 3,5-epimerase</fullName>
    </alternativeName>
    <alternativeName>
        <fullName evidence="7">dTDP-6-deoxy-D-xylo-4-hexulose 3,5-epimerase</fullName>
    </alternativeName>
</protein>
<sequence>MTELFDTRWNWHPEPINFVYTYTIRPGLAKGWGLHKEHEDRYFLLDGRMEIVCYDVRPDSKTYGEISKIILCPENPRIISIPAFVWHANVNIGNTDVRVVNFPTQPYDHAKPDKVRLPIGTDLIPYTFPPGINGW</sequence>
<comment type="catalytic activity">
    <reaction evidence="1">
        <text>dTDP-4-dehydro-6-deoxy-alpha-D-glucose = dTDP-4-dehydro-beta-L-rhamnose</text>
        <dbReference type="Rhea" id="RHEA:16969"/>
        <dbReference type="ChEBI" id="CHEBI:57649"/>
        <dbReference type="ChEBI" id="CHEBI:62830"/>
        <dbReference type="EC" id="5.1.3.13"/>
    </reaction>
</comment>
<evidence type="ECO:0000256" key="4">
    <source>
        <dbReference type="ARBA" id="ARBA00019595"/>
    </source>
</evidence>
<evidence type="ECO:0000256" key="1">
    <source>
        <dbReference type="ARBA" id="ARBA00001298"/>
    </source>
</evidence>
<dbReference type="Gene3D" id="2.60.120.10">
    <property type="entry name" value="Jelly Rolls"/>
    <property type="match status" value="1"/>
</dbReference>
<accession>A0A0T5NUY7</accession>